<feature type="compositionally biased region" description="Polar residues" evidence="5">
    <location>
        <begin position="327"/>
        <end position="359"/>
    </location>
</feature>
<feature type="compositionally biased region" description="Polar residues" evidence="5">
    <location>
        <begin position="185"/>
        <end position="209"/>
    </location>
</feature>
<dbReference type="Pfam" id="PF03619">
    <property type="entry name" value="Solute_trans_a"/>
    <property type="match status" value="1"/>
</dbReference>
<feature type="region of interest" description="Disordered" evidence="5">
    <location>
        <begin position="696"/>
        <end position="771"/>
    </location>
</feature>
<gene>
    <name evidence="7" type="ORF">SUZIE_129835</name>
</gene>
<feature type="compositionally biased region" description="Low complexity" evidence="5">
    <location>
        <begin position="298"/>
        <end position="323"/>
    </location>
</feature>
<keyword evidence="2 6" id="KW-0812">Transmembrane</keyword>
<dbReference type="InterPro" id="IPR036691">
    <property type="entry name" value="Endo/exonu/phosph_ase_sf"/>
</dbReference>
<evidence type="ECO:0000313" key="8">
    <source>
        <dbReference type="Proteomes" id="UP001166674"/>
    </source>
</evidence>
<feature type="compositionally biased region" description="Low complexity" evidence="5">
    <location>
        <begin position="367"/>
        <end position="389"/>
    </location>
</feature>
<name>A0AA41MN29_SCICA</name>
<feature type="compositionally biased region" description="Polar residues" evidence="5">
    <location>
        <begin position="551"/>
        <end position="583"/>
    </location>
</feature>
<dbReference type="GO" id="GO:0048012">
    <property type="term" value="P:hepatocyte growth factor receptor signaling pathway"/>
    <property type="evidence" value="ECO:0007669"/>
    <property type="project" value="InterPro"/>
</dbReference>
<feature type="transmembrane region" description="Helical" evidence="6">
    <location>
        <begin position="1140"/>
        <end position="1162"/>
    </location>
</feature>
<evidence type="ECO:0000256" key="5">
    <source>
        <dbReference type="SAM" id="MobiDB-lite"/>
    </source>
</evidence>
<evidence type="ECO:0000256" key="2">
    <source>
        <dbReference type="ARBA" id="ARBA00022692"/>
    </source>
</evidence>
<feature type="compositionally biased region" description="Polar residues" evidence="5">
    <location>
        <begin position="282"/>
        <end position="292"/>
    </location>
</feature>
<feature type="compositionally biased region" description="Polar residues" evidence="5">
    <location>
        <begin position="248"/>
        <end position="272"/>
    </location>
</feature>
<feature type="compositionally biased region" description="Low complexity" evidence="5">
    <location>
        <begin position="522"/>
        <end position="547"/>
    </location>
</feature>
<feature type="transmembrane region" description="Helical" evidence="6">
    <location>
        <begin position="1024"/>
        <end position="1047"/>
    </location>
</feature>
<feature type="compositionally biased region" description="Polar residues" evidence="5">
    <location>
        <begin position="730"/>
        <end position="740"/>
    </location>
</feature>
<feature type="transmembrane region" description="Helical" evidence="6">
    <location>
        <begin position="1062"/>
        <end position="1085"/>
    </location>
</feature>
<protein>
    <submittedName>
        <fullName evidence="7">Organic solute transporter subunit alpha</fullName>
    </submittedName>
</protein>
<feature type="compositionally biased region" description="Polar residues" evidence="5">
    <location>
        <begin position="409"/>
        <end position="433"/>
    </location>
</feature>
<feature type="compositionally biased region" description="Low complexity" evidence="5">
    <location>
        <begin position="43"/>
        <end position="70"/>
    </location>
</feature>
<dbReference type="Proteomes" id="UP001166674">
    <property type="component" value="Unassembled WGS sequence"/>
</dbReference>
<dbReference type="Gene3D" id="3.60.10.10">
    <property type="entry name" value="Endonuclease/exonuclease/phosphatase"/>
    <property type="match status" value="1"/>
</dbReference>
<evidence type="ECO:0000256" key="4">
    <source>
        <dbReference type="ARBA" id="ARBA00023136"/>
    </source>
</evidence>
<dbReference type="PANTHER" id="PTHR37358">
    <property type="entry name" value="MUCIN-20"/>
    <property type="match status" value="1"/>
</dbReference>
<feature type="compositionally biased region" description="Polar residues" evidence="5">
    <location>
        <begin position="217"/>
        <end position="233"/>
    </location>
</feature>
<feature type="compositionally biased region" description="Low complexity" evidence="5">
    <location>
        <begin position="746"/>
        <end position="770"/>
    </location>
</feature>
<sequence length="1185" mass="124253">MGTGTTTAERSGPTKAIFDTLFTDDSSEETKRMTADSWMLTNTSPEAESLSSESSSSVDSSVSSNTTSHVLTPDIATGPKALVAYSITHIELTRDSVMKIETAAAISERSDTDHSPTGVQALSSSETWALSTSTEAKSHTSKTPASAEALSTASTSESASPDTTPEAPLPTNGTTERETTAAETPSPSGTSMAVSTKPWQETSALSAETTPHVEASRTATHSTEPGSTAGKVTSSAGFTASVYSPSEAATIQNSTPSETFATEGTTSGSFPISRSPLPSVPPTTASSSQETHSTLDKATSPPESPAATPTTAQTRQTTEVTAANILWATTSGTSDTDHSPTGVQTLSSSKTWALSTSTEAKSHTSKTPASAEALSTASTSESASPDTTPKAPLPTNGTTERETTAAETPSPSGTSMAVSTKPWQETSALSAETTPHVEASRTATHSTEPGSTAGKVTSSAGFTASVYSPSEAATIQNSTPSETFATEGTTSGSFPISRSPLPSVPPTTASSSQETHSTLDKATSPPESPAATPTTAQTRQTTEVTAANILWATTSGTSDTDHSPTGVQTLSSSETWALSTSTEAKSHTSKTPASAEALSTASTSESASPDTTPKAPLPTNGTTERETTAAETPSPSGTSMAVSTKPWQETSALSAETTPHVEASRTATHSTEPGSTAGKVTSSAGFTASVYSPSEAATIQNSTPSETFATEGTTSGSFPISRSPLPSVPPTTASSSQETHSTLDKATSPPESPAATPTTAQTRQTTEVTAGDGGGLLLVRLSVASPEDLSELSQAERVRQQGLSKSMGVSILISDKVDFKPKLVRRDKEGHFILLKGIINQEDITIVNIYAPNNGASLYTEDLLEVLRTNYGIPSDCFSHPPTAAQLLRALGPVEITLMAIMTFLALGSIVIFLEDAVYLYKNTHCPIKRRTLLWSSSAPTVVSVFCCFGLWIPRSLMLIEMAITSFYAVCFYLVMLVMVEGFGGKEAVMRTLKDTPMRIHTGPCCCCCPCCPPLMLTRKKLQLLILGPFQYAFFKITLSLVGLFLIPDGIYDPADISEKSTALWINTLLGVSTLMALWALGILFRQARLYLGEQNMGAKFALFQVLLIMTALQPAIFSILANGGQIACSPPFSSKTRSQVMNCHLLILETFLMTVLTRMYYRRKDHKVGYETSSSPDQDLNFKA</sequence>
<feature type="compositionally biased region" description="Polar residues" evidence="5">
    <location>
        <begin position="441"/>
        <end position="457"/>
    </location>
</feature>
<feature type="region of interest" description="Disordered" evidence="5">
    <location>
        <begin position="1"/>
        <end position="73"/>
    </location>
</feature>
<evidence type="ECO:0000313" key="7">
    <source>
        <dbReference type="EMBL" id="MBZ3874823.1"/>
    </source>
</evidence>
<dbReference type="GO" id="GO:0016020">
    <property type="term" value="C:membrane"/>
    <property type="evidence" value="ECO:0007669"/>
    <property type="project" value="UniProtKB-SubCell"/>
</dbReference>
<keyword evidence="8" id="KW-1185">Reference proteome</keyword>
<dbReference type="PANTHER" id="PTHR37358:SF1">
    <property type="entry name" value="MUCIN-20"/>
    <property type="match status" value="1"/>
</dbReference>
<keyword evidence="4 6" id="KW-0472">Membrane</keyword>
<feature type="compositionally biased region" description="Polar residues" evidence="5">
    <location>
        <begin position="115"/>
        <end position="135"/>
    </location>
</feature>
<feature type="compositionally biased region" description="Low complexity" evidence="5">
    <location>
        <begin position="143"/>
        <end position="166"/>
    </location>
</feature>
<feature type="transmembrane region" description="Helical" evidence="6">
    <location>
        <begin position="933"/>
        <end position="953"/>
    </location>
</feature>
<evidence type="ECO:0000256" key="6">
    <source>
        <dbReference type="SAM" id="Phobius"/>
    </source>
</evidence>
<feature type="region of interest" description="Disordered" evidence="5">
    <location>
        <begin position="107"/>
        <end position="233"/>
    </location>
</feature>
<dbReference type="InterPro" id="IPR005178">
    <property type="entry name" value="Ostalpha/TMEM184C"/>
</dbReference>
<feature type="transmembrane region" description="Helical" evidence="6">
    <location>
        <begin position="896"/>
        <end position="921"/>
    </location>
</feature>
<evidence type="ECO:0000256" key="3">
    <source>
        <dbReference type="ARBA" id="ARBA00022989"/>
    </source>
</evidence>
<comment type="subcellular location">
    <subcellularLocation>
        <location evidence="1">Membrane</location>
        <topology evidence="1">Multi-pass membrane protein</topology>
    </subcellularLocation>
</comment>
<feature type="transmembrane region" description="Helical" evidence="6">
    <location>
        <begin position="959"/>
        <end position="980"/>
    </location>
</feature>
<feature type="region of interest" description="Disordered" evidence="5">
    <location>
        <begin position="472"/>
        <end position="681"/>
    </location>
</feature>
<evidence type="ECO:0000256" key="1">
    <source>
        <dbReference type="ARBA" id="ARBA00004141"/>
    </source>
</evidence>
<accession>A0AA41MN29</accession>
<feature type="compositionally biased region" description="Polar residues" evidence="5">
    <location>
        <begin position="696"/>
        <end position="720"/>
    </location>
</feature>
<feature type="transmembrane region" description="Helical" evidence="6">
    <location>
        <begin position="1097"/>
        <end position="1120"/>
    </location>
</feature>
<dbReference type="InterPro" id="IPR034551">
    <property type="entry name" value="MUC20"/>
</dbReference>
<dbReference type="EMBL" id="JAATJV010234900">
    <property type="protein sequence ID" value="MBZ3874823.1"/>
    <property type="molecule type" value="Genomic_DNA"/>
</dbReference>
<reference evidence="7" key="1">
    <citation type="submission" date="2020-03" db="EMBL/GenBank/DDBJ databases">
        <title>Studies in the Genomics of Life Span.</title>
        <authorList>
            <person name="Glass D."/>
        </authorList>
    </citation>
    <scope>NUCLEOTIDE SEQUENCE</scope>
    <source>
        <strain evidence="7">SUZIE</strain>
        <tissue evidence="7">Muscle</tissue>
    </source>
</reference>
<feature type="compositionally biased region" description="Polar residues" evidence="5">
    <location>
        <begin position="633"/>
        <end position="657"/>
    </location>
</feature>
<feature type="compositionally biased region" description="Polar residues" evidence="5">
    <location>
        <begin position="665"/>
        <end position="681"/>
    </location>
</feature>
<feature type="region of interest" description="Disordered" evidence="5">
    <location>
        <begin position="248"/>
        <end position="457"/>
    </location>
</feature>
<feature type="compositionally biased region" description="Polar residues" evidence="5">
    <location>
        <begin position="506"/>
        <end position="516"/>
    </location>
</feature>
<feature type="compositionally biased region" description="Polar residues" evidence="5">
    <location>
        <begin position="472"/>
        <end position="496"/>
    </location>
</feature>
<proteinExistence type="predicted"/>
<dbReference type="SMART" id="SM01417">
    <property type="entry name" value="Solute_trans_a"/>
    <property type="match status" value="1"/>
</dbReference>
<organism evidence="7 8">
    <name type="scientific">Sciurus carolinensis</name>
    <name type="common">Eastern gray squirrel</name>
    <dbReference type="NCBI Taxonomy" id="30640"/>
    <lineage>
        <taxon>Eukaryota</taxon>
        <taxon>Metazoa</taxon>
        <taxon>Chordata</taxon>
        <taxon>Craniata</taxon>
        <taxon>Vertebrata</taxon>
        <taxon>Euteleostomi</taxon>
        <taxon>Mammalia</taxon>
        <taxon>Eutheria</taxon>
        <taxon>Euarchontoglires</taxon>
        <taxon>Glires</taxon>
        <taxon>Rodentia</taxon>
        <taxon>Sciuromorpha</taxon>
        <taxon>Sciuridae</taxon>
        <taxon>Sciurinae</taxon>
        <taxon>Sciurini</taxon>
        <taxon>Sciurus</taxon>
    </lineage>
</organism>
<keyword evidence="3 6" id="KW-1133">Transmembrane helix</keyword>
<comment type="caution">
    <text evidence="7">The sequence shown here is derived from an EMBL/GenBank/DDBJ whole genome shotgun (WGS) entry which is preliminary data.</text>
</comment>
<dbReference type="AlphaFoldDB" id="A0AA41MN29"/>
<feature type="compositionally biased region" description="Low complexity" evidence="5">
    <location>
        <begin position="591"/>
        <end position="613"/>
    </location>
</feature>